<evidence type="ECO:0000256" key="1">
    <source>
        <dbReference type="PROSITE-ProRule" id="PRU00047"/>
    </source>
</evidence>
<evidence type="ECO:0000313" key="5">
    <source>
        <dbReference type="Proteomes" id="UP000717328"/>
    </source>
</evidence>
<proteinExistence type="predicted"/>
<evidence type="ECO:0000256" key="2">
    <source>
        <dbReference type="SAM" id="MobiDB-lite"/>
    </source>
</evidence>
<reference evidence="4" key="2">
    <citation type="submission" date="2021-10" db="EMBL/GenBank/DDBJ databases">
        <title>Phylogenomics reveals ancestral predisposition of the termite-cultivated fungus Termitomyces towards a domesticated lifestyle.</title>
        <authorList>
            <person name="Auxier B."/>
            <person name="Grum-Grzhimaylo A."/>
            <person name="Cardenas M.E."/>
            <person name="Lodge J.D."/>
            <person name="Laessoe T."/>
            <person name="Pedersen O."/>
            <person name="Smith M.E."/>
            <person name="Kuyper T.W."/>
            <person name="Franco-Molano E.A."/>
            <person name="Baroni T.J."/>
            <person name="Aanen D.K."/>
        </authorList>
    </citation>
    <scope>NUCLEOTIDE SEQUENCE</scope>
    <source>
        <strain evidence="4">D49</strain>
    </source>
</reference>
<gene>
    <name evidence="4" type="ORF">H0H81_007821</name>
</gene>
<organism evidence="4 5">
    <name type="scientific">Sphagnurus paluster</name>
    <dbReference type="NCBI Taxonomy" id="117069"/>
    <lineage>
        <taxon>Eukaryota</taxon>
        <taxon>Fungi</taxon>
        <taxon>Dikarya</taxon>
        <taxon>Basidiomycota</taxon>
        <taxon>Agaricomycotina</taxon>
        <taxon>Agaricomycetes</taxon>
        <taxon>Agaricomycetidae</taxon>
        <taxon>Agaricales</taxon>
        <taxon>Tricholomatineae</taxon>
        <taxon>Lyophyllaceae</taxon>
        <taxon>Sphagnurus</taxon>
    </lineage>
</organism>
<evidence type="ECO:0000259" key="3">
    <source>
        <dbReference type="PROSITE" id="PS50158"/>
    </source>
</evidence>
<name>A0A9P7FM49_9AGAR</name>
<keyword evidence="1" id="KW-0479">Metal-binding</keyword>
<dbReference type="GO" id="GO:0008270">
    <property type="term" value="F:zinc ion binding"/>
    <property type="evidence" value="ECO:0007669"/>
    <property type="project" value="UniProtKB-KW"/>
</dbReference>
<dbReference type="EMBL" id="JABCKI010007823">
    <property type="protein sequence ID" value="KAG5633440.1"/>
    <property type="molecule type" value="Genomic_DNA"/>
</dbReference>
<dbReference type="InterPro" id="IPR001878">
    <property type="entry name" value="Znf_CCHC"/>
</dbReference>
<dbReference type="AlphaFoldDB" id="A0A9P7FM49"/>
<evidence type="ECO:0000313" key="4">
    <source>
        <dbReference type="EMBL" id="KAG5633440.1"/>
    </source>
</evidence>
<keyword evidence="1" id="KW-0863">Zinc-finger</keyword>
<dbReference type="GO" id="GO:0003676">
    <property type="term" value="F:nucleic acid binding"/>
    <property type="evidence" value="ECO:0007669"/>
    <property type="project" value="InterPro"/>
</dbReference>
<keyword evidence="1" id="KW-0862">Zinc</keyword>
<accession>A0A9P7FM49</accession>
<comment type="caution">
    <text evidence="4">The sequence shown here is derived from an EMBL/GenBank/DDBJ whole genome shotgun (WGS) entry which is preliminary data.</text>
</comment>
<dbReference type="OrthoDB" id="3260975at2759"/>
<sequence length="240" mass="26286">LREKKEEREHQKKIQDDLNAIKNRQAASTIAKPSFPATNRIPFSLPVTSSAFGLPRTTNAPASAAQPNLNLANNQQRPSRTDAQKWEMIQTFPRPLPNTPPNWVLYQSQVAQWHTTHPNAVAATEDRPYPLQPGTEPLGSGECSDCGQKGHQASACAAPQKLRDLEIRWRRKVTSIKSAVMRTGGNSPAAINLVGDSTPANLDVEYLARVFQQLQPQIEAMMQAGLFSQQNQGNGAGSSD</sequence>
<protein>
    <recommendedName>
        <fullName evidence="3">CCHC-type domain-containing protein</fullName>
    </recommendedName>
</protein>
<dbReference type="PROSITE" id="PS50158">
    <property type="entry name" value="ZF_CCHC"/>
    <property type="match status" value="1"/>
</dbReference>
<feature type="domain" description="CCHC-type" evidence="3">
    <location>
        <begin position="143"/>
        <end position="156"/>
    </location>
</feature>
<feature type="compositionally biased region" description="Low complexity" evidence="2">
    <location>
        <begin position="59"/>
        <end position="76"/>
    </location>
</feature>
<dbReference type="Proteomes" id="UP000717328">
    <property type="component" value="Unassembled WGS sequence"/>
</dbReference>
<feature type="non-terminal residue" evidence="4">
    <location>
        <position position="1"/>
    </location>
</feature>
<feature type="region of interest" description="Disordered" evidence="2">
    <location>
        <begin position="56"/>
        <end position="79"/>
    </location>
</feature>
<keyword evidence="5" id="KW-1185">Reference proteome</keyword>
<reference evidence="4" key="1">
    <citation type="submission" date="2021-02" db="EMBL/GenBank/DDBJ databases">
        <authorList>
            <person name="Nieuwenhuis M."/>
            <person name="Van De Peppel L.J.J."/>
        </authorList>
    </citation>
    <scope>NUCLEOTIDE SEQUENCE</scope>
    <source>
        <strain evidence="4">D49</strain>
    </source>
</reference>